<dbReference type="EMBL" id="KV700091">
    <property type="protein sequence ID" value="OCF56194.1"/>
    <property type="molecule type" value="Genomic_DNA"/>
</dbReference>
<protein>
    <submittedName>
        <fullName evidence="2">Uncharacterized protein</fullName>
    </submittedName>
</protein>
<reference evidence="3" key="2">
    <citation type="submission" date="2013-12" db="EMBL/GenBank/DDBJ databases">
        <title>Evolution of pathogenesis and genome organization in the Tremellales.</title>
        <authorList>
            <person name="Cuomo C."/>
            <person name="Litvintseva A."/>
            <person name="Heitman J."/>
            <person name="Chen Y."/>
            <person name="Sun S."/>
            <person name="Springer D."/>
            <person name="Dromer F."/>
            <person name="Young S."/>
            <person name="Zeng Q."/>
            <person name="Chapman S."/>
            <person name="Gujja S."/>
            <person name="Saif S."/>
            <person name="Birren B."/>
        </authorList>
    </citation>
    <scope>NUCLEOTIDE SEQUENCE [LARGE SCALE GENOMIC DNA]</scope>
    <source>
        <strain evidence="3">CBS 10435</strain>
    </source>
</reference>
<name>A0A1B9ILF4_9TREE</name>
<feature type="transmembrane region" description="Helical" evidence="1">
    <location>
        <begin position="166"/>
        <end position="188"/>
    </location>
</feature>
<keyword evidence="1" id="KW-1133">Transmembrane helix</keyword>
<feature type="transmembrane region" description="Helical" evidence="1">
    <location>
        <begin position="48"/>
        <end position="70"/>
    </location>
</feature>
<proteinExistence type="predicted"/>
<gene>
    <name evidence="2" type="ORF">L486_06135</name>
</gene>
<dbReference type="Proteomes" id="UP000092583">
    <property type="component" value="Unassembled WGS sequence"/>
</dbReference>
<feature type="transmembrane region" description="Helical" evidence="1">
    <location>
        <begin position="118"/>
        <end position="145"/>
    </location>
</feature>
<feature type="transmembrane region" description="Helical" evidence="1">
    <location>
        <begin position="200"/>
        <end position="219"/>
    </location>
</feature>
<organism evidence="2 3">
    <name type="scientific">Kwoniella mangroviensis CBS 10435</name>
    <dbReference type="NCBI Taxonomy" id="1331196"/>
    <lineage>
        <taxon>Eukaryota</taxon>
        <taxon>Fungi</taxon>
        <taxon>Dikarya</taxon>
        <taxon>Basidiomycota</taxon>
        <taxon>Agaricomycotina</taxon>
        <taxon>Tremellomycetes</taxon>
        <taxon>Tremellales</taxon>
        <taxon>Cryptococcaceae</taxon>
        <taxon>Kwoniella</taxon>
    </lineage>
</organism>
<evidence type="ECO:0000256" key="1">
    <source>
        <dbReference type="SAM" id="Phobius"/>
    </source>
</evidence>
<evidence type="ECO:0000313" key="2">
    <source>
        <dbReference type="EMBL" id="OCF56194.1"/>
    </source>
</evidence>
<dbReference type="OrthoDB" id="10337108at2759"/>
<evidence type="ECO:0000313" key="3">
    <source>
        <dbReference type="Proteomes" id="UP000092583"/>
    </source>
</evidence>
<sequence>MGKHHSSRHHSSGRQRSHRDYSTYDRYRRGWNPLFCCKCSFGGKTAQSILLIFLPFSIAVICFLAGFWLLPVWVYDGGYQGDFKIAAQGYGVNGQDSGTREFLYSTSSWPDPMSGFPLLLLFHLILSILLITYLVLILATCAFASRHRRSDSWSDIMRDPKWWERGICVLLTLITGTVLVLDNVVWGLARSKGHDLSPDILGYFVNIVALCLWVFWVVVQCASTHDIKEYYVTGGGRVRTR</sequence>
<accession>A0A1B9ILF4</accession>
<reference evidence="2 3" key="1">
    <citation type="submission" date="2013-07" db="EMBL/GenBank/DDBJ databases">
        <title>The Genome Sequence of Kwoniella mangroviensis CBS10435.</title>
        <authorList>
            <consortium name="The Broad Institute Genome Sequencing Platform"/>
            <person name="Cuomo C."/>
            <person name="Litvintseva A."/>
            <person name="Chen Y."/>
            <person name="Heitman J."/>
            <person name="Sun S."/>
            <person name="Springer D."/>
            <person name="Dromer F."/>
            <person name="Young S.K."/>
            <person name="Zeng Q."/>
            <person name="Gargeya S."/>
            <person name="Fitzgerald M."/>
            <person name="Abouelleil A."/>
            <person name="Alvarado L."/>
            <person name="Berlin A.M."/>
            <person name="Chapman S.B."/>
            <person name="Dewar J."/>
            <person name="Goldberg J."/>
            <person name="Griggs A."/>
            <person name="Gujja S."/>
            <person name="Hansen M."/>
            <person name="Howarth C."/>
            <person name="Imamovic A."/>
            <person name="Larimer J."/>
            <person name="McCowan C."/>
            <person name="Murphy C."/>
            <person name="Pearson M."/>
            <person name="Priest M."/>
            <person name="Roberts A."/>
            <person name="Saif S."/>
            <person name="Shea T."/>
            <person name="Sykes S."/>
            <person name="Wortman J."/>
            <person name="Nusbaum C."/>
            <person name="Birren B."/>
        </authorList>
    </citation>
    <scope>NUCLEOTIDE SEQUENCE [LARGE SCALE GENOMIC DNA]</scope>
    <source>
        <strain evidence="2 3">CBS 10435</strain>
    </source>
</reference>
<dbReference type="AlphaFoldDB" id="A0A1B9ILF4"/>
<keyword evidence="1" id="KW-0472">Membrane</keyword>
<keyword evidence="1" id="KW-0812">Transmembrane</keyword>
<keyword evidence="3" id="KW-1185">Reference proteome</keyword>